<gene>
    <name evidence="2" type="ORF">TI39_contig4316g00001</name>
</gene>
<evidence type="ECO:0000256" key="1">
    <source>
        <dbReference type="SAM" id="MobiDB-lite"/>
    </source>
</evidence>
<name>A0A0F4G8X9_9PEZI</name>
<evidence type="ECO:0000313" key="3">
    <source>
        <dbReference type="Proteomes" id="UP000033647"/>
    </source>
</evidence>
<feature type="region of interest" description="Disordered" evidence="1">
    <location>
        <begin position="222"/>
        <end position="243"/>
    </location>
</feature>
<dbReference type="EMBL" id="LAFY01004275">
    <property type="protein sequence ID" value="KJX93442.1"/>
    <property type="molecule type" value="Genomic_DNA"/>
</dbReference>
<comment type="caution">
    <text evidence="2">The sequence shown here is derived from an EMBL/GenBank/DDBJ whole genome shotgun (WGS) entry which is preliminary data.</text>
</comment>
<feature type="compositionally biased region" description="Polar residues" evidence="1">
    <location>
        <begin position="33"/>
        <end position="44"/>
    </location>
</feature>
<keyword evidence="3" id="KW-1185">Reference proteome</keyword>
<proteinExistence type="predicted"/>
<dbReference type="Proteomes" id="UP000033647">
    <property type="component" value="Unassembled WGS sequence"/>
</dbReference>
<sequence>MDGAFAVVSRPLHQIPTSTFAPDLRGLGRQPTLEGQTANVSQRITLPPDDFFDKIRRRPQQQMGSSRMDAVEIGSSQDSSSLDSIKDTQADALMDTSKHNFPEDVQSVAVYHLNPLTGGHEIAVESVATEVRMALAKIHDAHNTLVHTDRGSTYKCVFLGTKKQVVYWTIDHEKERACKSCFNAHRVCFRFLETGKYLALPLPDVLYEDDFQPDDLAFFQSDQSAKSRNMKSEEIWQKMPSKA</sequence>
<dbReference type="OrthoDB" id="10661933at2759"/>
<accession>A0A0F4G8X9</accession>
<evidence type="ECO:0000313" key="2">
    <source>
        <dbReference type="EMBL" id="KJX93442.1"/>
    </source>
</evidence>
<feature type="region of interest" description="Disordered" evidence="1">
    <location>
        <begin position="17"/>
        <end position="83"/>
    </location>
</feature>
<reference evidence="2 3" key="1">
    <citation type="submission" date="2015-03" db="EMBL/GenBank/DDBJ databases">
        <title>RNA-seq based gene annotation and comparative genomics of four Zymoseptoria species reveal species-specific pathogenicity related genes and transposable element activity.</title>
        <authorList>
            <person name="Grandaubert J."/>
            <person name="Bhattacharyya A."/>
            <person name="Stukenbrock E.H."/>
        </authorList>
    </citation>
    <scope>NUCLEOTIDE SEQUENCE [LARGE SCALE GENOMIC DNA]</scope>
    <source>
        <strain evidence="2 3">Zb18110</strain>
    </source>
</reference>
<protein>
    <submittedName>
        <fullName evidence="2">Uncharacterized protein</fullName>
    </submittedName>
</protein>
<dbReference type="AlphaFoldDB" id="A0A0F4G8X9"/>
<organism evidence="2 3">
    <name type="scientific">Zymoseptoria brevis</name>
    <dbReference type="NCBI Taxonomy" id="1047168"/>
    <lineage>
        <taxon>Eukaryota</taxon>
        <taxon>Fungi</taxon>
        <taxon>Dikarya</taxon>
        <taxon>Ascomycota</taxon>
        <taxon>Pezizomycotina</taxon>
        <taxon>Dothideomycetes</taxon>
        <taxon>Dothideomycetidae</taxon>
        <taxon>Mycosphaerellales</taxon>
        <taxon>Mycosphaerellaceae</taxon>
        <taxon>Zymoseptoria</taxon>
    </lineage>
</organism>